<dbReference type="InterPro" id="IPR001283">
    <property type="entry name" value="CRISP-related"/>
</dbReference>
<name>A0A2G9V446_TELCI</name>
<dbReference type="GO" id="GO:0005576">
    <property type="term" value="C:extracellular region"/>
    <property type="evidence" value="ECO:0007669"/>
    <property type="project" value="InterPro"/>
</dbReference>
<accession>A0A2G9V446</accession>
<gene>
    <name evidence="2" type="ORF">TELCIR_01163</name>
</gene>
<protein>
    <submittedName>
        <fullName evidence="2">SCP-like protein</fullName>
    </submittedName>
</protein>
<evidence type="ECO:0000313" key="2">
    <source>
        <dbReference type="EMBL" id="PIO76742.1"/>
    </source>
</evidence>
<feature type="domain" description="SCP" evidence="1">
    <location>
        <begin position="494"/>
        <end position="653"/>
    </location>
</feature>
<keyword evidence="3" id="KW-1185">Reference proteome</keyword>
<dbReference type="SMART" id="SM00198">
    <property type="entry name" value="SCP"/>
    <property type="match status" value="3"/>
</dbReference>
<dbReference type="CDD" id="cd05380">
    <property type="entry name" value="CAP_euk"/>
    <property type="match status" value="3"/>
</dbReference>
<dbReference type="InterPro" id="IPR018244">
    <property type="entry name" value="Allrgn_V5/Tpx1_CS"/>
</dbReference>
<organism evidence="2 3">
    <name type="scientific">Teladorsagia circumcincta</name>
    <name type="common">Brown stomach worm</name>
    <name type="synonym">Ostertagia circumcincta</name>
    <dbReference type="NCBI Taxonomy" id="45464"/>
    <lineage>
        <taxon>Eukaryota</taxon>
        <taxon>Metazoa</taxon>
        <taxon>Ecdysozoa</taxon>
        <taxon>Nematoda</taxon>
        <taxon>Chromadorea</taxon>
        <taxon>Rhabditida</taxon>
        <taxon>Rhabditina</taxon>
        <taxon>Rhabditomorpha</taxon>
        <taxon>Strongyloidea</taxon>
        <taxon>Trichostrongylidae</taxon>
        <taxon>Teladorsagia</taxon>
    </lineage>
</organism>
<dbReference type="PROSITE" id="PS01009">
    <property type="entry name" value="CRISP_1"/>
    <property type="match status" value="1"/>
</dbReference>
<dbReference type="Gene3D" id="3.40.33.10">
    <property type="entry name" value="CAP"/>
    <property type="match status" value="3"/>
</dbReference>
<dbReference type="PANTHER" id="PTHR10334">
    <property type="entry name" value="CYSTEINE-RICH SECRETORY PROTEIN-RELATED"/>
    <property type="match status" value="1"/>
</dbReference>
<feature type="domain" description="SCP" evidence="1">
    <location>
        <begin position="290"/>
        <end position="433"/>
    </location>
</feature>
<evidence type="ECO:0000313" key="3">
    <source>
        <dbReference type="Proteomes" id="UP000230423"/>
    </source>
</evidence>
<feature type="domain" description="SCP" evidence="1">
    <location>
        <begin position="59"/>
        <end position="215"/>
    </location>
</feature>
<dbReference type="AlphaFoldDB" id="A0A2G9V446"/>
<dbReference type="PRINTS" id="PR00838">
    <property type="entry name" value="V5ALLERGEN"/>
</dbReference>
<dbReference type="EMBL" id="KZ345032">
    <property type="protein sequence ID" value="PIO76742.1"/>
    <property type="molecule type" value="Genomic_DNA"/>
</dbReference>
<dbReference type="OrthoDB" id="5874910at2759"/>
<dbReference type="Proteomes" id="UP000230423">
    <property type="component" value="Unassembled WGS sequence"/>
</dbReference>
<dbReference type="InterPro" id="IPR014044">
    <property type="entry name" value="CAP_dom"/>
</dbReference>
<sequence>MHVTETRIKGVPRSSRYFQTPPVMLLLIAIGFSVLQLVLGDGNTPAAHCSQNNNGMTDEVRQFFVDKHNEYRSLIAKGLATNKVGGFAPKAARMFKVVYDCDVEQTMAKWAKTCQTWQAPSKDRNGYGQNRFSIRPIEPNRTIVAMKAMENWFSQLAQIGVPQENMLNLNVFYRGVWYYTQLAWQWSSKIGCAIQDCSTFTYAGCEYNPSGNILGSMIYEIGEPCKVDADCKCTGCTCSVDEALCVQPFATTKKPTSDNTLTQDPIPVPVSYKAKWPAKPVRARMSELPRSMIAKGLAKDPVGGFAPKAARMMKMIYDCDVEQTMMEWAKTCQTWQAPSSARKGYGQNRFSIRPIEPNKTIVAEKAVNNWFSQLVQKGVPQENMLNLNVFYRGVWYYTQLAWQWSYQLGCAVVDCNGFTYAGCEYNPSGNFLGSMIYEIGEPCQTDADCKCEGCGCSQEEALCVPGVIPIKPVYWVPPEKIEVHCDLDNGQTDELRQIWVNQHNQYRSLVAKGQAKNGTHGGFAPKAARMLKMSYDCAAEASVMSWIKNCIFKHNPGSDRPGYGQSLWSGSGSIFKANMTQLAVWSVHSWFNELPTHGAPADNILTWGVFNTGIGHYTALAWQNTHRVGCGVVYCNQWVITGCEYNPPGDVIGSIIYEMGDPCVTDADCKCTGCKCSQEEALCIPPSS</sequence>
<evidence type="ECO:0000259" key="1">
    <source>
        <dbReference type="SMART" id="SM00198"/>
    </source>
</evidence>
<dbReference type="SUPFAM" id="SSF55797">
    <property type="entry name" value="PR-1-like"/>
    <property type="match status" value="3"/>
</dbReference>
<dbReference type="PRINTS" id="PR00837">
    <property type="entry name" value="V5TPXLIKE"/>
</dbReference>
<reference evidence="2 3" key="1">
    <citation type="submission" date="2015-09" db="EMBL/GenBank/DDBJ databases">
        <title>Draft genome of the parasitic nematode Teladorsagia circumcincta isolate WARC Sus (inbred).</title>
        <authorList>
            <person name="Mitreva M."/>
        </authorList>
    </citation>
    <scope>NUCLEOTIDE SEQUENCE [LARGE SCALE GENOMIC DNA]</scope>
    <source>
        <strain evidence="2 3">S</strain>
    </source>
</reference>
<proteinExistence type="predicted"/>
<dbReference type="InterPro" id="IPR035940">
    <property type="entry name" value="CAP_sf"/>
</dbReference>
<dbReference type="Pfam" id="PF00188">
    <property type="entry name" value="CAP"/>
    <property type="match status" value="3"/>
</dbReference>
<dbReference type="InterPro" id="IPR002413">
    <property type="entry name" value="V5_allergen-like"/>
</dbReference>